<protein>
    <submittedName>
        <fullName evidence="2">Uncharacterized protein</fullName>
    </submittedName>
</protein>
<organism evidence="2 3">
    <name type="scientific">Cryptosporangium aurantiacum</name>
    <dbReference type="NCBI Taxonomy" id="134849"/>
    <lineage>
        <taxon>Bacteria</taxon>
        <taxon>Bacillati</taxon>
        <taxon>Actinomycetota</taxon>
        <taxon>Actinomycetes</taxon>
        <taxon>Cryptosporangiales</taxon>
        <taxon>Cryptosporangiaceae</taxon>
        <taxon>Cryptosporangium</taxon>
    </lineage>
</organism>
<feature type="compositionally biased region" description="Pro residues" evidence="1">
    <location>
        <begin position="61"/>
        <end position="76"/>
    </location>
</feature>
<proteinExistence type="predicted"/>
<name>A0A1M7RHS1_9ACTN</name>
<keyword evidence="3" id="KW-1185">Reference proteome</keyword>
<dbReference type="Proteomes" id="UP000184440">
    <property type="component" value="Unassembled WGS sequence"/>
</dbReference>
<evidence type="ECO:0000313" key="2">
    <source>
        <dbReference type="EMBL" id="SHN45712.1"/>
    </source>
</evidence>
<evidence type="ECO:0000313" key="3">
    <source>
        <dbReference type="Proteomes" id="UP000184440"/>
    </source>
</evidence>
<accession>A0A1M7RHS1</accession>
<dbReference type="AlphaFoldDB" id="A0A1M7RHS1"/>
<reference evidence="2 3" key="1">
    <citation type="submission" date="2016-11" db="EMBL/GenBank/DDBJ databases">
        <authorList>
            <person name="Jaros S."/>
            <person name="Januszkiewicz K."/>
            <person name="Wedrychowicz H."/>
        </authorList>
    </citation>
    <scope>NUCLEOTIDE SEQUENCE [LARGE SCALE GENOMIC DNA]</scope>
    <source>
        <strain evidence="2 3">DSM 46144</strain>
    </source>
</reference>
<dbReference type="STRING" id="134849.SAMN05443668_112221"/>
<gene>
    <name evidence="2" type="ORF">SAMN05443668_112221</name>
</gene>
<sequence length="390" mass="42176">MSRAPAYWDEMDDSGATPVPDFDVLSQGSWEPSRRWAAPEPVVPLPRAPLRDPSSESEPYEPAPEPLPEVEAPPEPSTEEAEADEPPPRGPAFVGRLQRWSRARSTRLLAIVAFVAGAVLGGATVHEWDTQQAAEKQRNTVRLTARVAEDAASSASWTGARQPWTLRVVVTNSGPTDLRVRAARLDDRRFTSHLRTVSRGAQVRAGQDAWISLDVTHSCSTGGPTSAPRTIMLTVTPEGRPDQEIRVRLSDDTTLVVDTARQKCQSAASNLWITAELHGDPADLGTELVTPIRITQQDTSAAAVREIRTPTPGLSVVSAPLPVSFVKMQTPPTTLRWTIADCTKARVIVFAEVGISAVIQLEGGESVQMPIVLDANAVLAIVRFITRTCG</sequence>
<feature type="region of interest" description="Disordered" evidence="1">
    <location>
        <begin position="1"/>
        <end position="93"/>
    </location>
</feature>
<dbReference type="EMBL" id="FRCS01000012">
    <property type="protein sequence ID" value="SHN45712.1"/>
    <property type="molecule type" value="Genomic_DNA"/>
</dbReference>
<evidence type="ECO:0000256" key="1">
    <source>
        <dbReference type="SAM" id="MobiDB-lite"/>
    </source>
</evidence>